<dbReference type="SMART" id="SM00698">
    <property type="entry name" value="MORN"/>
    <property type="match status" value="7"/>
</dbReference>
<feature type="region of interest" description="Disordered" evidence="2">
    <location>
        <begin position="430"/>
        <end position="458"/>
    </location>
</feature>
<dbReference type="PANTHER" id="PTHR43215:SF14">
    <property type="entry name" value="RADIAL SPOKE HEAD 1 HOMOLOG"/>
    <property type="match status" value="1"/>
</dbReference>
<name>A0A8J5ZQB9_GALPY</name>
<feature type="region of interest" description="Disordered" evidence="2">
    <location>
        <begin position="1"/>
        <end position="42"/>
    </location>
</feature>
<feature type="region of interest" description="Disordered" evidence="2">
    <location>
        <begin position="363"/>
        <end position="385"/>
    </location>
</feature>
<evidence type="ECO:0000313" key="4">
    <source>
        <dbReference type="Proteomes" id="UP000700334"/>
    </source>
</evidence>
<feature type="region of interest" description="Disordered" evidence="2">
    <location>
        <begin position="494"/>
        <end position="540"/>
    </location>
</feature>
<feature type="compositionally biased region" description="Gly residues" evidence="2">
    <location>
        <begin position="31"/>
        <end position="42"/>
    </location>
</feature>
<keyword evidence="4" id="KW-1185">Reference proteome</keyword>
<dbReference type="EMBL" id="JAGFMF010012255">
    <property type="protein sequence ID" value="KAG8505483.1"/>
    <property type="molecule type" value="Genomic_DNA"/>
</dbReference>
<organism evidence="3 4">
    <name type="scientific">Galemys pyrenaicus</name>
    <name type="common">Iberian desman</name>
    <name type="synonym">Pyrenean desman</name>
    <dbReference type="NCBI Taxonomy" id="202257"/>
    <lineage>
        <taxon>Eukaryota</taxon>
        <taxon>Metazoa</taxon>
        <taxon>Chordata</taxon>
        <taxon>Craniata</taxon>
        <taxon>Vertebrata</taxon>
        <taxon>Euteleostomi</taxon>
        <taxon>Mammalia</taxon>
        <taxon>Eutheria</taxon>
        <taxon>Laurasiatheria</taxon>
        <taxon>Eulipotyphla</taxon>
        <taxon>Talpidae</taxon>
        <taxon>Galemys</taxon>
    </lineage>
</organism>
<protein>
    <submittedName>
        <fullName evidence="3">MORN repeat-containing protein 1</fullName>
    </submittedName>
</protein>
<feature type="compositionally biased region" description="Basic and acidic residues" evidence="2">
    <location>
        <begin position="531"/>
        <end position="540"/>
    </location>
</feature>
<dbReference type="AlphaFoldDB" id="A0A8J5ZQB9"/>
<feature type="non-terminal residue" evidence="3">
    <location>
        <position position="540"/>
    </location>
</feature>
<feature type="region of interest" description="Disordered" evidence="2">
    <location>
        <begin position="64"/>
        <end position="134"/>
    </location>
</feature>
<evidence type="ECO:0000256" key="1">
    <source>
        <dbReference type="ARBA" id="ARBA00022737"/>
    </source>
</evidence>
<dbReference type="InterPro" id="IPR003409">
    <property type="entry name" value="MORN"/>
</dbReference>
<dbReference type="Gene3D" id="2.20.110.10">
    <property type="entry name" value="Histone H3 K4-specific methyltransferase SET7/9 N-terminal domain"/>
    <property type="match status" value="3"/>
</dbReference>
<dbReference type="Pfam" id="PF02493">
    <property type="entry name" value="MORN"/>
    <property type="match status" value="7"/>
</dbReference>
<comment type="caution">
    <text evidence="3">The sequence shown here is derived from an EMBL/GenBank/DDBJ whole genome shotgun (WGS) entry which is preliminary data.</text>
</comment>
<feature type="compositionally biased region" description="Pro residues" evidence="2">
    <location>
        <begin position="1"/>
        <end position="11"/>
    </location>
</feature>
<dbReference type="SUPFAM" id="SSF82185">
    <property type="entry name" value="Histone H3 K4-specific methyltransferase SET7/9 N-terminal domain"/>
    <property type="match status" value="2"/>
</dbReference>
<dbReference type="Proteomes" id="UP000700334">
    <property type="component" value="Unassembled WGS sequence"/>
</dbReference>
<reference evidence="3" key="1">
    <citation type="journal article" date="2021" name="Evol. Appl.">
        <title>The genome of the Pyrenean desman and the effects of bottlenecks and inbreeding on the genomic landscape of an endangered species.</title>
        <authorList>
            <person name="Escoda L."/>
            <person name="Castresana J."/>
        </authorList>
    </citation>
    <scope>NUCLEOTIDE SEQUENCE</scope>
    <source>
        <strain evidence="3">IBE-C5619</strain>
    </source>
</reference>
<evidence type="ECO:0000256" key="2">
    <source>
        <dbReference type="SAM" id="MobiDB-lite"/>
    </source>
</evidence>
<dbReference type="GO" id="GO:0005829">
    <property type="term" value="C:cytosol"/>
    <property type="evidence" value="ECO:0007669"/>
    <property type="project" value="TreeGrafter"/>
</dbReference>
<dbReference type="PANTHER" id="PTHR43215">
    <property type="entry name" value="RADIAL SPOKE HEAD 1 HOMOLOG"/>
    <property type="match status" value="1"/>
</dbReference>
<evidence type="ECO:0000313" key="3">
    <source>
        <dbReference type="EMBL" id="KAG8505483.1"/>
    </source>
</evidence>
<keyword evidence="1" id="KW-0677">Repeat</keyword>
<sequence length="540" mass="56367">PQGPVTAPPRPSGREEAPAAGVPPPAARPSGTGGPEEAGDGGLYPAFTWLVGFNSHVASGVQLTCPPGTPPSPQGARTHLSPGPACRPRPAASHAPQVVTSRSRAGPEPALGRSVPASCSCPTPDPLGDPPRPRLTRYGVYTHRNTFFRYEGQWKDGKKHGRGRLLLGDGGYYEGEFLRGEMTGTGRRHWAASGDTYSGHFVLGEPQGHGVVTYGAGGRYEGELAHGVREGQGCLVDAAGQVYRGSFHGGRRHGHGRMAFWNGDTFAGEWVQDQRHGHGVLSCADGSTYEGQWHCDVFSGQGRLTHCSGATYHGLWVNGHPAAQATRISVLGPEVLDVAPGHPFTVRIQLQQDDGAVAECKRERARPAALHRPERRAALGPRRAGAQEARCPEDCRRVERGCAQFEDVQLGPSPPGGHPVLLFHEEAGAGDQGAGRMKPAAPDLPAGSWPGPAATAEPAAAAFPGQSVLVVRDVTCPPFLGRRLPAAFKHLRVSAPGAGQQPPVLAEGRGASSDGQGPPGGSAQATQGPGGEDRPHSPSA</sequence>
<accession>A0A8J5ZQB9</accession>
<dbReference type="OrthoDB" id="423343at2759"/>
<feature type="compositionally biased region" description="Basic and acidic residues" evidence="2">
    <location>
        <begin position="363"/>
        <end position="377"/>
    </location>
</feature>
<gene>
    <name evidence="3" type="ORF">J0S82_016227</name>
</gene>
<proteinExistence type="predicted"/>